<dbReference type="RefSeq" id="XP_014752524.1">
    <property type="nucleotide sequence ID" value="XM_014897038.2"/>
</dbReference>
<dbReference type="Gramene" id="KQK21823">
    <property type="protein sequence ID" value="KQK21823"/>
    <property type="gene ID" value="BRADI_1g63340v3"/>
</dbReference>
<feature type="coiled-coil region" evidence="1">
    <location>
        <begin position="218"/>
        <end position="245"/>
    </location>
</feature>
<dbReference type="eggNOG" id="ENOG502R8S2">
    <property type="taxonomic scope" value="Eukaryota"/>
</dbReference>
<evidence type="ECO:0000256" key="1">
    <source>
        <dbReference type="SAM" id="Coils"/>
    </source>
</evidence>
<dbReference type="EMBL" id="CM000880">
    <property type="protein sequence ID" value="KQK21825.1"/>
    <property type="molecule type" value="Genomic_DNA"/>
</dbReference>
<dbReference type="EnsemblPlants" id="KQK21824">
    <property type="protein sequence ID" value="KQK21824"/>
    <property type="gene ID" value="BRADI_1g63340v3"/>
</dbReference>
<evidence type="ECO:0000256" key="2">
    <source>
        <dbReference type="SAM" id="MobiDB-lite"/>
    </source>
</evidence>
<feature type="compositionally biased region" description="Basic and acidic residues" evidence="2">
    <location>
        <begin position="34"/>
        <end position="45"/>
    </location>
</feature>
<dbReference type="EnsemblPlants" id="KQK21826">
    <property type="protein sequence ID" value="KQK21826"/>
    <property type="gene ID" value="BRADI_1g63340v3"/>
</dbReference>
<reference evidence="4" key="3">
    <citation type="submission" date="2018-08" db="UniProtKB">
        <authorList>
            <consortium name="EnsemblPlants"/>
        </authorList>
    </citation>
    <scope>IDENTIFICATION</scope>
    <source>
        <strain evidence="4">cv. Bd21</strain>
    </source>
</reference>
<dbReference type="Gramene" id="KQK21825">
    <property type="protein sequence ID" value="KQK21825"/>
    <property type="gene ID" value="BRADI_1g63340v3"/>
</dbReference>
<feature type="compositionally biased region" description="Basic residues" evidence="2">
    <location>
        <begin position="1"/>
        <end position="14"/>
    </location>
</feature>
<dbReference type="RefSeq" id="XP_003557979.1">
    <property type="nucleotide sequence ID" value="XM_003557931.4"/>
</dbReference>
<feature type="region of interest" description="Disordered" evidence="2">
    <location>
        <begin position="1"/>
        <end position="71"/>
    </location>
</feature>
<proteinExistence type="predicted"/>
<accession>I1H5T5</accession>
<dbReference type="EnsemblPlants" id="KQK21825">
    <property type="protein sequence ID" value="KQK21825"/>
    <property type="gene ID" value="BRADI_1g63340v3"/>
</dbReference>
<reference evidence="3" key="2">
    <citation type="submission" date="2017-06" db="EMBL/GenBank/DDBJ databases">
        <title>WGS assembly of Brachypodium distachyon.</title>
        <authorList>
            <consortium name="The International Brachypodium Initiative"/>
            <person name="Lucas S."/>
            <person name="Harmon-Smith M."/>
            <person name="Lail K."/>
            <person name="Tice H."/>
            <person name="Grimwood J."/>
            <person name="Bruce D."/>
            <person name="Barry K."/>
            <person name="Shu S."/>
            <person name="Lindquist E."/>
            <person name="Wang M."/>
            <person name="Pitluck S."/>
            <person name="Vogel J.P."/>
            <person name="Garvin D.F."/>
            <person name="Mockler T.C."/>
            <person name="Schmutz J."/>
            <person name="Rokhsar D."/>
            <person name="Bevan M.W."/>
        </authorList>
    </citation>
    <scope>NUCLEOTIDE SEQUENCE</scope>
    <source>
        <strain evidence="3">Bd21</strain>
    </source>
</reference>
<dbReference type="RefSeq" id="XP_014752522.1">
    <property type="nucleotide sequence ID" value="XM_014897036.1"/>
</dbReference>
<dbReference type="KEGG" id="bdi:100829228"/>
<dbReference type="EMBL" id="CM000880">
    <property type="protein sequence ID" value="KQK21826.1"/>
    <property type="molecule type" value="Genomic_DNA"/>
</dbReference>
<dbReference type="Proteomes" id="UP000008810">
    <property type="component" value="Chromosome 1"/>
</dbReference>
<dbReference type="RefSeq" id="XP_010228661.1">
    <property type="nucleotide sequence ID" value="XM_010230359.3"/>
</dbReference>
<dbReference type="HOGENOM" id="CLU_036662_0_0_1"/>
<dbReference type="AlphaFoldDB" id="I1H5T5"/>
<sequence>MDGKKKRNKKKKGNQGRNTGDATSTAEEAAPQSHNHDSAPKDHYSGTDADDAMSSVGEGIPQYQNHPQANQNAANVDETISSVGQVIPCYENLEPTMTQENQKFGNTVYADQRSIGMSDSSVELDKDRLYEAKLDKLHGTVKQLEDEKSLWLKKVNMMEIELEKLHNKVGYHAQNEVLLEEKLDILQHGHDMLVKKEEVLDNKVSCIEDANVVLTHEETSLKERLSELEETNKALLEQVKVLDEASKITVEENQSLLTSIYELESRLQAVEAKIFLSEVSISKEVPENKVMDHQTDLTGSLLHNQTTDFTNLISNEGNELIGNRGLNSSVTVTSENNHSHINNSSSIAYISNHPDETSLLFPEATSSSADQGFIHENAHQGFDKPRINEEIMPVPLDDIQIHEDDLQPRGLDETAEVPFTDAPIVGAPFRLISFVARYVSGADLVDQK</sequence>
<keyword evidence="1" id="KW-0175">Coiled coil</keyword>
<feature type="compositionally biased region" description="Low complexity" evidence="2">
    <location>
        <begin position="62"/>
        <end position="71"/>
    </location>
</feature>
<dbReference type="Gramene" id="KQK21826">
    <property type="protein sequence ID" value="KQK21826"/>
    <property type="gene ID" value="BRADI_1g63340v3"/>
</dbReference>
<dbReference type="GeneID" id="100829228"/>
<dbReference type="RefSeq" id="XP_010228658.1">
    <property type="nucleotide sequence ID" value="XM_010230356.3"/>
</dbReference>
<dbReference type="STRING" id="15368.I1H5T5"/>
<dbReference type="EMBL" id="CM000880">
    <property type="protein sequence ID" value="KQK21823.1"/>
    <property type="molecule type" value="Genomic_DNA"/>
</dbReference>
<reference evidence="3 4" key="1">
    <citation type="journal article" date="2010" name="Nature">
        <title>Genome sequencing and analysis of the model grass Brachypodium distachyon.</title>
        <authorList>
            <consortium name="International Brachypodium Initiative"/>
        </authorList>
    </citation>
    <scope>NUCLEOTIDE SEQUENCE [LARGE SCALE GENOMIC DNA]</scope>
    <source>
        <strain evidence="3">Bd21</strain>
        <strain evidence="4">cv. Bd21</strain>
    </source>
</reference>
<dbReference type="EnsemblPlants" id="KQK21823">
    <property type="protein sequence ID" value="KQK21823"/>
    <property type="gene ID" value="BRADI_1g63340v3"/>
</dbReference>
<keyword evidence="5" id="KW-1185">Reference proteome</keyword>
<dbReference type="EMBL" id="CM000880">
    <property type="protein sequence ID" value="KQK21824.1"/>
    <property type="molecule type" value="Genomic_DNA"/>
</dbReference>
<dbReference type="ExpressionAtlas" id="I1H5T5">
    <property type="expression patterns" value="baseline"/>
</dbReference>
<gene>
    <name evidence="4" type="primary">LOC100829228</name>
    <name evidence="3" type="ORF">BRADI_1g63340v3</name>
</gene>
<evidence type="ECO:0000313" key="4">
    <source>
        <dbReference type="EnsemblPlants" id="KQK21822"/>
    </source>
</evidence>
<name>I1H5T5_BRADI</name>
<evidence type="ECO:0000313" key="3">
    <source>
        <dbReference type="EMBL" id="KQK21824.1"/>
    </source>
</evidence>
<dbReference type="RefSeq" id="XP_010228660.1">
    <property type="nucleotide sequence ID" value="XM_010230358.3"/>
</dbReference>
<dbReference type="EMBL" id="CM000880">
    <property type="protein sequence ID" value="KQK21822.1"/>
    <property type="molecule type" value="Genomic_DNA"/>
</dbReference>
<dbReference type="OrthoDB" id="633301at2759"/>
<dbReference type="OMA" id="KYTWLQK"/>
<dbReference type="EnsemblPlants" id="KQK21822">
    <property type="protein sequence ID" value="KQK21822"/>
    <property type="gene ID" value="BRADI_1g63340v3"/>
</dbReference>
<dbReference type="RefSeq" id="XP_010228659.1">
    <property type="nucleotide sequence ID" value="XM_010230357.2"/>
</dbReference>
<evidence type="ECO:0000313" key="5">
    <source>
        <dbReference type="Proteomes" id="UP000008810"/>
    </source>
</evidence>
<dbReference type="Gramene" id="KQK21822">
    <property type="protein sequence ID" value="KQK21822"/>
    <property type="gene ID" value="BRADI_1g63340v3"/>
</dbReference>
<protein>
    <submittedName>
        <fullName evidence="3 4">Uncharacterized protein</fullName>
    </submittedName>
</protein>
<dbReference type="Gramene" id="KQK21824">
    <property type="protein sequence ID" value="KQK21824"/>
    <property type="gene ID" value="BRADI_1g63340v3"/>
</dbReference>
<organism evidence="3">
    <name type="scientific">Brachypodium distachyon</name>
    <name type="common">Purple false brome</name>
    <name type="synonym">Trachynia distachya</name>
    <dbReference type="NCBI Taxonomy" id="15368"/>
    <lineage>
        <taxon>Eukaryota</taxon>
        <taxon>Viridiplantae</taxon>
        <taxon>Streptophyta</taxon>
        <taxon>Embryophyta</taxon>
        <taxon>Tracheophyta</taxon>
        <taxon>Spermatophyta</taxon>
        <taxon>Magnoliopsida</taxon>
        <taxon>Liliopsida</taxon>
        <taxon>Poales</taxon>
        <taxon>Poaceae</taxon>
        <taxon>BOP clade</taxon>
        <taxon>Pooideae</taxon>
        <taxon>Stipodae</taxon>
        <taxon>Brachypodieae</taxon>
        <taxon>Brachypodium</taxon>
    </lineage>
</organism>